<keyword evidence="2" id="KW-1185">Reference proteome</keyword>
<reference evidence="3" key="2">
    <citation type="submission" date="2025-08" db="UniProtKB">
        <authorList>
            <consortium name="RefSeq"/>
        </authorList>
    </citation>
    <scope>IDENTIFICATION</scope>
</reference>
<evidence type="ECO:0000313" key="3">
    <source>
        <dbReference type="RefSeq" id="XP_015087026.1"/>
    </source>
</evidence>
<feature type="domain" description="Retrotransposon gag" evidence="1">
    <location>
        <begin position="52"/>
        <end position="142"/>
    </location>
</feature>
<dbReference type="GeneID" id="107030162"/>
<evidence type="ECO:0000313" key="2">
    <source>
        <dbReference type="Proteomes" id="UP000694930"/>
    </source>
</evidence>
<reference evidence="2" key="1">
    <citation type="journal article" date="2014" name="Nat. Genet.">
        <title>The genome of the stress-tolerant wild tomato species Solanum pennellii.</title>
        <authorList>
            <person name="Bolger A."/>
            <person name="Scossa F."/>
            <person name="Bolger M.E."/>
            <person name="Lanz C."/>
            <person name="Maumus F."/>
            <person name="Tohge T."/>
            <person name="Quesneville H."/>
            <person name="Alseekh S."/>
            <person name="Sorensen I."/>
            <person name="Lichtenstein G."/>
            <person name="Fich E.A."/>
            <person name="Conte M."/>
            <person name="Keller H."/>
            <person name="Schneeberger K."/>
            <person name="Schwacke R."/>
            <person name="Ofner I."/>
            <person name="Vrebalov J."/>
            <person name="Xu Y."/>
            <person name="Osorio S."/>
            <person name="Aflitos S.A."/>
            <person name="Schijlen E."/>
            <person name="Jimenez-Gomez J.M."/>
            <person name="Ryngajllo M."/>
            <person name="Kimura S."/>
            <person name="Kumar R."/>
            <person name="Koenig D."/>
            <person name="Headland L.R."/>
            <person name="Maloof J.N."/>
            <person name="Sinha N."/>
            <person name="van Ham R.C."/>
            <person name="Lankhorst R.K."/>
            <person name="Mao L."/>
            <person name="Vogel A."/>
            <person name="Arsova B."/>
            <person name="Panstruga R."/>
            <person name="Fei Z."/>
            <person name="Rose J.K."/>
            <person name="Zamir D."/>
            <person name="Carrari F."/>
            <person name="Giovannoni J.J."/>
            <person name="Weigel D."/>
            <person name="Usadel B."/>
            <person name="Fernie A.R."/>
        </authorList>
    </citation>
    <scope>NUCLEOTIDE SEQUENCE [LARGE SCALE GENOMIC DNA]</scope>
    <source>
        <strain evidence="2">cv. LA0716</strain>
    </source>
</reference>
<protein>
    <submittedName>
        <fullName evidence="3">Uncharacterized protein LOC107030162</fullName>
    </submittedName>
</protein>
<evidence type="ECO:0000259" key="1">
    <source>
        <dbReference type="Pfam" id="PF03732"/>
    </source>
</evidence>
<name>A0ABM1HL07_SOLPN</name>
<proteinExistence type="predicted"/>
<accession>A0ABM1HL07</accession>
<dbReference type="RefSeq" id="XP_015087026.1">
    <property type="nucleotide sequence ID" value="XM_015231540.1"/>
</dbReference>
<sequence length="150" mass="17897">MASRLRDFTRMNPPVFFGYRAHEDPQEFVDEVHKILCAMGVNEEEKDELDAYHLNDVAQVWYKMWVDGRAPGEVPITWDILNTSFLERFFPREQREDKVEEFIYLHQEGMSVKEYYLKFVKLSKYVSSLVSSSRDEMSRFVTCVSEYLEE</sequence>
<dbReference type="Proteomes" id="UP000694930">
    <property type="component" value="Chromosome 9"/>
</dbReference>
<organism evidence="2 3">
    <name type="scientific">Solanum pennellii</name>
    <name type="common">Tomato</name>
    <name type="synonym">Lycopersicon pennellii</name>
    <dbReference type="NCBI Taxonomy" id="28526"/>
    <lineage>
        <taxon>Eukaryota</taxon>
        <taxon>Viridiplantae</taxon>
        <taxon>Streptophyta</taxon>
        <taxon>Embryophyta</taxon>
        <taxon>Tracheophyta</taxon>
        <taxon>Spermatophyta</taxon>
        <taxon>Magnoliopsida</taxon>
        <taxon>eudicotyledons</taxon>
        <taxon>Gunneridae</taxon>
        <taxon>Pentapetalae</taxon>
        <taxon>asterids</taxon>
        <taxon>lamiids</taxon>
        <taxon>Solanales</taxon>
        <taxon>Solanaceae</taxon>
        <taxon>Solanoideae</taxon>
        <taxon>Solaneae</taxon>
        <taxon>Solanum</taxon>
        <taxon>Solanum subgen. Lycopersicon</taxon>
    </lineage>
</organism>
<gene>
    <name evidence="3" type="primary">LOC107030162</name>
</gene>
<dbReference type="Pfam" id="PF03732">
    <property type="entry name" value="Retrotrans_gag"/>
    <property type="match status" value="1"/>
</dbReference>
<dbReference type="InterPro" id="IPR005162">
    <property type="entry name" value="Retrotrans_gag_dom"/>
</dbReference>